<dbReference type="Pfam" id="PF25954">
    <property type="entry name" value="Beta-barrel_RND_2"/>
    <property type="match status" value="1"/>
</dbReference>
<evidence type="ECO:0000256" key="2">
    <source>
        <dbReference type="SAM" id="Coils"/>
    </source>
</evidence>
<reference evidence="6" key="1">
    <citation type="journal article" date="2014" name="Int. J. Syst. Evol. Microbiol.">
        <title>Complete genome sequence of Corynebacterium casei LMG S-19264T (=DSM 44701T), isolated from a smear-ripened cheese.</title>
        <authorList>
            <consortium name="US DOE Joint Genome Institute (JGI-PGF)"/>
            <person name="Walter F."/>
            <person name="Albersmeier A."/>
            <person name="Kalinowski J."/>
            <person name="Ruckert C."/>
        </authorList>
    </citation>
    <scope>NUCLEOTIDE SEQUENCE</scope>
    <source>
        <strain evidence="6">CGMCC 1.3617</strain>
    </source>
</reference>
<comment type="caution">
    <text evidence="6">The sequence shown here is derived from an EMBL/GenBank/DDBJ whole genome shotgun (WGS) entry which is preliminary data.</text>
</comment>
<dbReference type="GO" id="GO:0030313">
    <property type="term" value="C:cell envelope"/>
    <property type="evidence" value="ECO:0007669"/>
    <property type="project" value="UniProtKB-SubCell"/>
</dbReference>
<keyword evidence="3" id="KW-0812">Transmembrane</keyword>
<protein>
    <submittedName>
        <fullName evidence="6">Hemolysin secretion protein D</fullName>
    </submittedName>
</protein>
<dbReference type="AlphaFoldDB" id="A0A917NME5"/>
<evidence type="ECO:0000256" key="3">
    <source>
        <dbReference type="SAM" id="Phobius"/>
    </source>
</evidence>
<dbReference type="EMBL" id="BMKW01000004">
    <property type="protein sequence ID" value="GGJ10956.1"/>
    <property type="molecule type" value="Genomic_DNA"/>
</dbReference>
<dbReference type="PANTHER" id="PTHR30386">
    <property type="entry name" value="MEMBRANE FUSION SUBUNIT OF EMRAB-TOLC MULTIDRUG EFFLUX PUMP"/>
    <property type="match status" value="1"/>
</dbReference>
<dbReference type="Gene3D" id="2.40.50.100">
    <property type="match status" value="1"/>
</dbReference>
<gene>
    <name evidence="6" type="ORF">GCM10011320_17550</name>
</gene>
<feature type="domain" description="Multidrug resistance protein MdtA-like barrel-sandwich hybrid" evidence="4">
    <location>
        <begin position="73"/>
        <end position="254"/>
    </location>
</feature>
<dbReference type="SUPFAM" id="SSF111369">
    <property type="entry name" value="HlyD-like secretion proteins"/>
    <property type="match status" value="2"/>
</dbReference>
<reference evidence="6" key="2">
    <citation type="submission" date="2020-09" db="EMBL/GenBank/DDBJ databases">
        <authorList>
            <person name="Sun Q."/>
            <person name="Zhou Y."/>
        </authorList>
    </citation>
    <scope>NUCLEOTIDE SEQUENCE</scope>
    <source>
        <strain evidence="6">CGMCC 1.3617</strain>
    </source>
</reference>
<evidence type="ECO:0000259" key="4">
    <source>
        <dbReference type="Pfam" id="PF25917"/>
    </source>
</evidence>
<name>A0A917NME5_9PROT</name>
<dbReference type="Gene3D" id="2.40.30.170">
    <property type="match status" value="1"/>
</dbReference>
<dbReference type="InterPro" id="IPR058625">
    <property type="entry name" value="MdtA-like_BSH"/>
</dbReference>
<dbReference type="InterPro" id="IPR050739">
    <property type="entry name" value="MFP"/>
</dbReference>
<organism evidence="6 7">
    <name type="scientific">Neoroseomonas lacus</name>
    <dbReference type="NCBI Taxonomy" id="287609"/>
    <lineage>
        <taxon>Bacteria</taxon>
        <taxon>Pseudomonadati</taxon>
        <taxon>Pseudomonadota</taxon>
        <taxon>Alphaproteobacteria</taxon>
        <taxon>Acetobacterales</taxon>
        <taxon>Acetobacteraceae</taxon>
        <taxon>Neoroseomonas</taxon>
    </lineage>
</organism>
<feature type="coiled-coil region" evidence="2">
    <location>
        <begin position="169"/>
        <end position="231"/>
    </location>
</feature>
<comment type="subcellular location">
    <subcellularLocation>
        <location evidence="1">Cell envelope</location>
    </subcellularLocation>
</comment>
<dbReference type="RefSeq" id="WP_188966671.1">
    <property type="nucleotide sequence ID" value="NZ_BMKW01000004.1"/>
</dbReference>
<feature type="transmembrane region" description="Helical" evidence="3">
    <location>
        <begin position="35"/>
        <end position="53"/>
    </location>
</feature>
<accession>A0A917NME5</accession>
<dbReference type="Pfam" id="PF25917">
    <property type="entry name" value="BSH_RND"/>
    <property type="match status" value="1"/>
</dbReference>
<dbReference type="GO" id="GO:0055085">
    <property type="term" value="P:transmembrane transport"/>
    <property type="evidence" value="ECO:0007669"/>
    <property type="project" value="InterPro"/>
</dbReference>
<keyword evidence="3" id="KW-0472">Membrane</keyword>
<dbReference type="InterPro" id="IPR058792">
    <property type="entry name" value="Beta-barrel_RND_2"/>
</dbReference>
<keyword evidence="2" id="KW-0175">Coiled coil</keyword>
<evidence type="ECO:0000259" key="5">
    <source>
        <dbReference type="Pfam" id="PF25954"/>
    </source>
</evidence>
<dbReference type="PRINTS" id="PR01490">
    <property type="entry name" value="RTXTOXIND"/>
</dbReference>
<keyword evidence="7" id="KW-1185">Reference proteome</keyword>
<feature type="domain" description="CusB-like beta-barrel" evidence="5">
    <location>
        <begin position="264"/>
        <end position="311"/>
    </location>
</feature>
<keyword evidence="3" id="KW-1133">Transmembrane helix</keyword>
<dbReference type="PANTHER" id="PTHR30386:SF19">
    <property type="entry name" value="MULTIDRUG EXPORT PROTEIN EMRA-RELATED"/>
    <property type="match status" value="1"/>
</dbReference>
<evidence type="ECO:0000313" key="6">
    <source>
        <dbReference type="EMBL" id="GGJ10956.1"/>
    </source>
</evidence>
<evidence type="ECO:0000256" key="1">
    <source>
        <dbReference type="ARBA" id="ARBA00004196"/>
    </source>
</evidence>
<sequence>MPDGPLTETPRVVDRATAAVPPRDPAVAKRRLRRGLMALGIVAAIGAAGWGWLSGGRYVSSDNAYVHAAMLMVSTDVAGIVREVPVREGQAVRQGDVLYRLDPAPFQNAVDGAQARLRQAVLTVEALREDLTRMQRDTAAEEAAVDLASAQFDRAQSLVGTSAVSRASYDDARFRLLQAQQRLASLRQQAVVQLARLGGDASLPPEHHPEVQQAQAALDEARRQLANSVVRAPFDGIVTRVEAVQPGQYMEAAVPALGLVGSERVWVEVSPKETDLTYVRPGNPVTFTVDAYPGRVWRGTVASISPATSAQFSVLPAQNTSGNWVKVVQRVPVRVHVTPEEGAPPLRAGMSVVASIDTGHRRTLSDLF</sequence>
<dbReference type="Proteomes" id="UP000661507">
    <property type="component" value="Unassembled WGS sequence"/>
</dbReference>
<proteinExistence type="predicted"/>
<dbReference type="Gene3D" id="1.10.287.470">
    <property type="entry name" value="Helix hairpin bin"/>
    <property type="match status" value="1"/>
</dbReference>
<evidence type="ECO:0000313" key="7">
    <source>
        <dbReference type="Proteomes" id="UP000661507"/>
    </source>
</evidence>
<feature type="coiled-coil region" evidence="2">
    <location>
        <begin position="110"/>
        <end position="144"/>
    </location>
</feature>